<dbReference type="EnsemblPlants" id="EMT26364">
    <property type="protein sequence ID" value="EMT26364"/>
    <property type="gene ID" value="F775_15437"/>
</dbReference>
<sequence length="77" mass="8384">MGSLGKDAAAAAERVVLAVNSARHEAAGVDPSTTLLEFLRTRTPVRGPKLGCGEETEWPSVLELERRKKGEQRRLGR</sequence>
<dbReference type="InterPro" id="IPR012675">
    <property type="entry name" value="Beta-grasp_dom_sf"/>
</dbReference>
<protein>
    <submittedName>
        <fullName evidence="1">Putative aldehyde oxidase 2</fullName>
    </submittedName>
</protein>
<proteinExistence type="predicted"/>
<dbReference type="SUPFAM" id="SSF54292">
    <property type="entry name" value="2Fe-2S ferredoxin-like"/>
    <property type="match status" value="1"/>
</dbReference>
<dbReference type="AlphaFoldDB" id="M8BWN4"/>
<name>M8BWN4_AEGTA</name>
<organism evidence="1">
    <name type="scientific">Aegilops tauschii</name>
    <name type="common">Tausch's goatgrass</name>
    <name type="synonym">Aegilops squarrosa</name>
    <dbReference type="NCBI Taxonomy" id="37682"/>
    <lineage>
        <taxon>Eukaryota</taxon>
        <taxon>Viridiplantae</taxon>
        <taxon>Streptophyta</taxon>
        <taxon>Embryophyta</taxon>
        <taxon>Tracheophyta</taxon>
        <taxon>Spermatophyta</taxon>
        <taxon>Magnoliopsida</taxon>
        <taxon>Liliopsida</taxon>
        <taxon>Poales</taxon>
        <taxon>Poaceae</taxon>
        <taxon>BOP clade</taxon>
        <taxon>Pooideae</taxon>
        <taxon>Triticodae</taxon>
        <taxon>Triticeae</taxon>
        <taxon>Triticinae</taxon>
        <taxon>Aegilops</taxon>
    </lineage>
</organism>
<evidence type="ECO:0000313" key="1">
    <source>
        <dbReference type="EnsemblPlants" id="EMT26364"/>
    </source>
</evidence>
<dbReference type="ExpressionAtlas" id="M8BWN4">
    <property type="expression patterns" value="baseline"/>
</dbReference>
<accession>M8BWN4</accession>
<dbReference type="GO" id="GO:0051536">
    <property type="term" value="F:iron-sulfur cluster binding"/>
    <property type="evidence" value="ECO:0007669"/>
    <property type="project" value="InterPro"/>
</dbReference>
<reference evidence="1" key="1">
    <citation type="submission" date="2015-06" db="UniProtKB">
        <authorList>
            <consortium name="EnsemblPlants"/>
        </authorList>
    </citation>
    <scope>IDENTIFICATION</scope>
</reference>
<dbReference type="InterPro" id="IPR036010">
    <property type="entry name" value="2Fe-2S_ferredoxin-like_sf"/>
</dbReference>
<dbReference type="Gene3D" id="3.10.20.30">
    <property type="match status" value="1"/>
</dbReference>